<dbReference type="AlphaFoldDB" id="A0A2A4GUM1"/>
<name>A0A2A4GUM1_9STAP</name>
<sequence>MELNKYQSLKKPLDKQSHLLMLMQSVGELSNVYQSDDKDIDRLTLILGDALEHITSIATLNNITLDTVAGLNVNSYQPELHKVINKGDAVTYNKQKYIVHDIISNQVLIANQTNDLVVDIKDIGR</sequence>
<proteinExistence type="predicted"/>
<dbReference type="SUPFAM" id="SSF101386">
    <property type="entry name" value="all-alpha NTP pyrophosphatases"/>
    <property type="match status" value="1"/>
</dbReference>
<dbReference type="EMBL" id="CP063367">
    <property type="protein sequence ID" value="QUM68619.1"/>
    <property type="molecule type" value="Genomic_DNA"/>
</dbReference>
<gene>
    <name evidence="1" type="ORF">B5C08_11395</name>
    <name evidence="2" type="ORF">IPU22_08520</name>
</gene>
<accession>A0A2A4GUM1</accession>
<evidence type="ECO:0000313" key="2">
    <source>
        <dbReference type="EMBL" id="QUM68619.1"/>
    </source>
</evidence>
<evidence type="ECO:0000313" key="3">
    <source>
        <dbReference type="Proteomes" id="UP000218335"/>
    </source>
</evidence>
<organism evidence="1 3">
    <name type="scientific">Staphylococcus delphini</name>
    <dbReference type="NCBI Taxonomy" id="53344"/>
    <lineage>
        <taxon>Bacteria</taxon>
        <taxon>Bacillati</taxon>
        <taxon>Bacillota</taxon>
        <taxon>Bacilli</taxon>
        <taxon>Bacillales</taxon>
        <taxon>Staphylococcaceae</taxon>
        <taxon>Staphylococcus</taxon>
        <taxon>Staphylococcus intermedius group</taxon>
    </lineage>
</organism>
<dbReference type="Proteomes" id="UP000218335">
    <property type="component" value="Unassembled WGS sequence"/>
</dbReference>
<dbReference type="EMBL" id="MWUU01000018">
    <property type="protein sequence ID" value="PCF54151.1"/>
    <property type="molecule type" value="Genomic_DNA"/>
</dbReference>
<protein>
    <submittedName>
        <fullName evidence="1">Uncharacterized protein</fullName>
    </submittedName>
</protein>
<dbReference type="Proteomes" id="UP000675994">
    <property type="component" value="Chromosome"/>
</dbReference>
<reference evidence="2" key="2">
    <citation type="journal article" date="2021" name="Front. Microbiol.">
        <title>Presence and Characterization of a Novel cfr-Carrying Tn558 Transposon Derivative in Staphylococcus delphini Isolated From Retail Food.</title>
        <authorList>
            <person name="Zhang F."/>
            <person name="Wu S."/>
            <person name="Huang J."/>
            <person name="Yang R."/>
            <person name="Zhang J."/>
            <person name="Lei T."/>
            <person name="Dai J."/>
            <person name="Ding Y."/>
            <person name="Xue L."/>
            <person name="Wang J."/>
            <person name="Chen M."/>
            <person name="Wu Q."/>
        </authorList>
    </citation>
    <scope>NUCLEOTIDE SEQUENCE</scope>
    <source>
        <strain evidence="2">2794-1</strain>
    </source>
</reference>
<dbReference type="RefSeq" id="WP_096638169.1">
    <property type="nucleotide sequence ID" value="NZ_CP063367.1"/>
</dbReference>
<evidence type="ECO:0000313" key="1">
    <source>
        <dbReference type="EMBL" id="PCF54151.1"/>
    </source>
</evidence>
<reference evidence="1 3" key="1">
    <citation type="journal article" date="2017" name="PLoS ONE">
        <title>Development of a real-time PCR for detection of Staphylococcus pseudintermedius using a novel automated comparison of whole-genome sequences.</title>
        <authorList>
            <person name="Verstappen K.M."/>
            <person name="Huijbregts L."/>
            <person name="Spaninks M."/>
            <person name="Wagenaar J.A."/>
            <person name="Fluit A.C."/>
            <person name="Duim B."/>
        </authorList>
    </citation>
    <scope>NUCLEOTIDE SEQUENCE [LARGE SCALE GENOMIC DNA]</scope>
    <source>
        <strain evidence="1 3">215070706401-1</strain>
    </source>
</reference>